<dbReference type="EMBL" id="BARS01013850">
    <property type="protein sequence ID" value="GAF87625.1"/>
    <property type="molecule type" value="Genomic_DNA"/>
</dbReference>
<gene>
    <name evidence="2" type="ORF">S01H1_23770</name>
</gene>
<evidence type="ECO:0000313" key="2">
    <source>
        <dbReference type="EMBL" id="GAF87625.1"/>
    </source>
</evidence>
<keyword evidence="1" id="KW-0472">Membrane</keyword>
<organism evidence="2">
    <name type="scientific">marine sediment metagenome</name>
    <dbReference type="NCBI Taxonomy" id="412755"/>
    <lineage>
        <taxon>unclassified sequences</taxon>
        <taxon>metagenomes</taxon>
        <taxon>ecological metagenomes</taxon>
    </lineage>
</organism>
<name>X0UGI5_9ZZZZ</name>
<sequence>CLFDLKIPFMDSCVWKTGEATTTTTTCELDFVQLFAIFAALIVAAIAYVAVTKK</sequence>
<evidence type="ECO:0000256" key="1">
    <source>
        <dbReference type="SAM" id="Phobius"/>
    </source>
</evidence>
<feature type="transmembrane region" description="Helical" evidence="1">
    <location>
        <begin position="31"/>
        <end position="51"/>
    </location>
</feature>
<feature type="non-terminal residue" evidence="2">
    <location>
        <position position="1"/>
    </location>
</feature>
<proteinExistence type="predicted"/>
<accession>X0UGI5</accession>
<dbReference type="AlphaFoldDB" id="X0UGI5"/>
<reference evidence="2" key="1">
    <citation type="journal article" date="2014" name="Front. Microbiol.">
        <title>High frequency of phylogenetically diverse reductive dehalogenase-homologous genes in deep subseafloor sedimentary metagenomes.</title>
        <authorList>
            <person name="Kawai M."/>
            <person name="Futagami T."/>
            <person name="Toyoda A."/>
            <person name="Takaki Y."/>
            <person name="Nishi S."/>
            <person name="Hori S."/>
            <person name="Arai W."/>
            <person name="Tsubouchi T."/>
            <person name="Morono Y."/>
            <person name="Uchiyama I."/>
            <person name="Ito T."/>
            <person name="Fujiyama A."/>
            <person name="Inagaki F."/>
            <person name="Takami H."/>
        </authorList>
    </citation>
    <scope>NUCLEOTIDE SEQUENCE</scope>
    <source>
        <strain evidence="2">Expedition CK06-06</strain>
    </source>
</reference>
<keyword evidence="1" id="KW-1133">Transmembrane helix</keyword>
<comment type="caution">
    <text evidence="2">The sequence shown here is derived from an EMBL/GenBank/DDBJ whole genome shotgun (WGS) entry which is preliminary data.</text>
</comment>
<protein>
    <submittedName>
        <fullName evidence="2">Uncharacterized protein</fullName>
    </submittedName>
</protein>
<keyword evidence="1" id="KW-0812">Transmembrane</keyword>